<dbReference type="InterPro" id="IPR011970">
    <property type="entry name" value="MltB_2"/>
</dbReference>
<accession>A0A1S6HLP6</accession>
<keyword evidence="3" id="KW-0378">Hydrolase</keyword>
<dbReference type="SUPFAM" id="SSF53955">
    <property type="entry name" value="Lysozyme-like"/>
    <property type="match status" value="1"/>
</dbReference>
<name>A0A1S6HLP6_9GAMM</name>
<dbReference type="EMBL" id="CP014782">
    <property type="protein sequence ID" value="AQS36451.1"/>
    <property type="molecule type" value="Genomic_DNA"/>
</dbReference>
<dbReference type="PANTHER" id="PTHR30163">
    <property type="entry name" value="MEMBRANE-BOUND LYTIC MUREIN TRANSGLYCOSYLASE B"/>
    <property type="match status" value="1"/>
</dbReference>
<keyword evidence="4" id="KW-1185">Reference proteome</keyword>
<dbReference type="KEGG" id="spsw:Sps_01283"/>
<dbReference type="InterPro" id="IPR043426">
    <property type="entry name" value="MltB-like"/>
</dbReference>
<evidence type="ECO:0000313" key="4">
    <source>
        <dbReference type="Proteomes" id="UP000189545"/>
    </source>
</evidence>
<dbReference type="STRING" id="225848.Sps_01283"/>
<feature type="chain" id="PRO_5013363306" evidence="1">
    <location>
        <begin position="29"/>
        <end position="336"/>
    </location>
</feature>
<sequence>MVLKKPCIWAMQLLVMPLLMMASPAVLAQAPSKPDSFNEYLSQLKQEAIDLGIDKTSIEAAFPKIKRFKQSTPPKQDLNLPVSLETYLPTTVSDANVITARAFFKEHKDVLDTLGDKYGVQPRFILALWGIESHYGASLTSYPVLSVTASLAFEAKEPSPYKNEFFASLKIFAQRQVAFDDLRASRTGGMGQIQLTPSMYLSYSQDGSGDGNKDIWNNRLDAMASAAAFLKEAGWKSQETWGRQVRTPEEFDAGLASLSVKKTFSQWSSLGLTRFDGSALPARDDMQVSLIMPDGPAGRKYLIYDNYRSLLAWNNSDYFAISVVYLSERLKFPVIK</sequence>
<reference evidence="3 4" key="1">
    <citation type="submission" date="2016-03" db="EMBL/GenBank/DDBJ databases">
        <title>Complete genome sequence of Shewanella psychrophila WP2, a deep sea bacterium isolated from west Pacific sediment.</title>
        <authorList>
            <person name="Xu G."/>
            <person name="Jian H."/>
        </authorList>
    </citation>
    <scope>NUCLEOTIDE SEQUENCE [LARGE SCALE GENOMIC DNA]</scope>
    <source>
        <strain evidence="3 4">WP2</strain>
    </source>
</reference>
<dbReference type="EC" id="3.2.1.-" evidence="3"/>
<evidence type="ECO:0000313" key="3">
    <source>
        <dbReference type="EMBL" id="AQS36451.1"/>
    </source>
</evidence>
<feature type="signal peptide" evidence="1">
    <location>
        <begin position="1"/>
        <end position="28"/>
    </location>
</feature>
<dbReference type="GO" id="GO:0016798">
    <property type="term" value="F:hydrolase activity, acting on glycosyl bonds"/>
    <property type="evidence" value="ECO:0007669"/>
    <property type="project" value="UniProtKB-KW"/>
</dbReference>
<dbReference type="PANTHER" id="PTHR30163:SF8">
    <property type="entry name" value="LYTIC MUREIN TRANSGLYCOSYLASE"/>
    <property type="match status" value="1"/>
</dbReference>
<dbReference type="Gene3D" id="1.10.8.350">
    <property type="entry name" value="Bacterial muramidase"/>
    <property type="match status" value="1"/>
</dbReference>
<dbReference type="InterPro" id="IPR031304">
    <property type="entry name" value="SLT_2"/>
</dbReference>
<gene>
    <name evidence="3" type="ORF">Sps_01283</name>
</gene>
<dbReference type="NCBIfam" id="TIGR02283">
    <property type="entry name" value="MltB_2"/>
    <property type="match status" value="1"/>
</dbReference>
<dbReference type="Pfam" id="PF13406">
    <property type="entry name" value="SLT_2"/>
    <property type="match status" value="1"/>
</dbReference>
<dbReference type="Gene3D" id="1.10.530.10">
    <property type="match status" value="1"/>
</dbReference>
<dbReference type="GO" id="GO:0008933">
    <property type="term" value="F:peptidoglycan lytic transglycosylase activity"/>
    <property type="evidence" value="ECO:0007669"/>
    <property type="project" value="TreeGrafter"/>
</dbReference>
<evidence type="ECO:0000256" key="1">
    <source>
        <dbReference type="SAM" id="SignalP"/>
    </source>
</evidence>
<feature type="domain" description="Transglycosylase SLT" evidence="2">
    <location>
        <begin position="36"/>
        <end position="328"/>
    </location>
</feature>
<dbReference type="InterPro" id="IPR023346">
    <property type="entry name" value="Lysozyme-like_dom_sf"/>
</dbReference>
<evidence type="ECO:0000259" key="2">
    <source>
        <dbReference type="Pfam" id="PF13406"/>
    </source>
</evidence>
<dbReference type="AlphaFoldDB" id="A0A1S6HLP6"/>
<dbReference type="GO" id="GO:0009253">
    <property type="term" value="P:peptidoglycan catabolic process"/>
    <property type="evidence" value="ECO:0007669"/>
    <property type="project" value="TreeGrafter"/>
</dbReference>
<dbReference type="Proteomes" id="UP000189545">
    <property type="component" value="Chromosome"/>
</dbReference>
<organism evidence="3 4">
    <name type="scientific">Shewanella psychrophila</name>
    <dbReference type="NCBI Taxonomy" id="225848"/>
    <lineage>
        <taxon>Bacteria</taxon>
        <taxon>Pseudomonadati</taxon>
        <taxon>Pseudomonadota</taxon>
        <taxon>Gammaproteobacteria</taxon>
        <taxon>Alteromonadales</taxon>
        <taxon>Shewanellaceae</taxon>
        <taxon>Shewanella</taxon>
    </lineage>
</organism>
<dbReference type="RefSeq" id="WP_237158005.1">
    <property type="nucleotide sequence ID" value="NZ_CP014782.1"/>
</dbReference>
<proteinExistence type="predicted"/>
<keyword evidence="3" id="KW-0326">Glycosidase</keyword>
<keyword evidence="1" id="KW-0732">Signal</keyword>
<protein>
    <submittedName>
        <fullName evidence="3">Lytic murein transglycosylase</fullName>
        <ecNumber evidence="3">3.2.1.-</ecNumber>
    </submittedName>
</protein>